<keyword evidence="11" id="KW-0325">Glycoprotein</keyword>
<keyword evidence="18" id="KW-1185">Reference proteome</keyword>
<feature type="chain" id="PRO_5035194145" description="Ionotropic glutamate receptor C-terminal domain-containing protein" evidence="15">
    <location>
        <begin position="22"/>
        <end position="458"/>
    </location>
</feature>
<dbReference type="AlphaFoldDB" id="A0A8J2S358"/>
<evidence type="ECO:0000256" key="13">
    <source>
        <dbReference type="ARBA" id="ARBA00023303"/>
    </source>
</evidence>
<dbReference type="Gene3D" id="1.10.287.70">
    <property type="match status" value="1"/>
</dbReference>
<dbReference type="SUPFAM" id="SSF53850">
    <property type="entry name" value="Periplasmic binding protein-like II"/>
    <property type="match status" value="1"/>
</dbReference>
<comment type="subcellular location">
    <subcellularLocation>
        <location evidence="1">Cell membrane</location>
        <topology evidence="1">Multi-pass membrane protein</topology>
    </subcellularLocation>
</comment>
<protein>
    <recommendedName>
        <fullName evidence="16">Ionotropic glutamate receptor C-terminal domain-containing protein</fullName>
    </recommendedName>
</protein>
<evidence type="ECO:0000256" key="1">
    <source>
        <dbReference type="ARBA" id="ARBA00004651"/>
    </source>
</evidence>
<keyword evidence="13" id="KW-0407">Ion channel</keyword>
<feature type="transmembrane region" description="Helical" evidence="14">
    <location>
        <begin position="418"/>
        <end position="442"/>
    </location>
</feature>
<dbReference type="PANTHER" id="PTHR42643">
    <property type="entry name" value="IONOTROPIC RECEPTOR 20A-RELATED"/>
    <property type="match status" value="1"/>
</dbReference>
<dbReference type="FunFam" id="3.40.190.10:FF:000078">
    <property type="entry name" value="glutamate receptor ionotropic, NMDA 3B"/>
    <property type="match status" value="1"/>
</dbReference>
<evidence type="ECO:0000256" key="2">
    <source>
        <dbReference type="ARBA" id="ARBA00008685"/>
    </source>
</evidence>
<evidence type="ECO:0000256" key="4">
    <source>
        <dbReference type="ARBA" id="ARBA00022475"/>
    </source>
</evidence>
<evidence type="ECO:0000313" key="18">
    <source>
        <dbReference type="Proteomes" id="UP000789390"/>
    </source>
</evidence>
<evidence type="ECO:0000256" key="15">
    <source>
        <dbReference type="SAM" id="SignalP"/>
    </source>
</evidence>
<dbReference type="InterPro" id="IPR052192">
    <property type="entry name" value="Insect_Ionotropic_Sensory_Rcpt"/>
</dbReference>
<evidence type="ECO:0000256" key="9">
    <source>
        <dbReference type="ARBA" id="ARBA00023136"/>
    </source>
</evidence>
<evidence type="ECO:0000256" key="11">
    <source>
        <dbReference type="ARBA" id="ARBA00023180"/>
    </source>
</evidence>
<comment type="caution">
    <text evidence="17">The sequence shown here is derived from an EMBL/GenBank/DDBJ whole genome shotgun (WGS) entry which is preliminary data.</text>
</comment>
<accession>A0A8J2S358</accession>
<dbReference type="Gene3D" id="3.40.190.10">
    <property type="entry name" value="Periplasmic binding protein-like II"/>
    <property type="match status" value="1"/>
</dbReference>
<keyword evidence="3" id="KW-0813">Transport</keyword>
<keyword evidence="4" id="KW-1003">Cell membrane</keyword>
<evidence type="ECO:0000256" key="3">
    <source>
        <dbReference type="ARBA" id="ARBA00022448"/>
    </source>
</evidence>
<name>A0A8J2S358_9CRUS</name>
<keyword evidence="9 14" id="KW-0472">Membrane</keyword>
<keyword evidence="6 14" id="KW-1133">Transmembrane helix</keyword>
<dbReference type="GO" id="GO:0005886">
    <property type="term" value="C:plasma membrane"/>
    <property type="evidence" value="ECO:0007669"/>
    <property type="project" value="UniProtKB-SubCell"/>
</dbReference>
<evidence type="ECO:0000259" key="16">
    <source>
        <dbReference type="SMART" id="SM00079"/>
    </source>
</evidence>
<evidence type="ECO:0000256" key="6">
    <source>
        <dbReference type="ARBA" id="ARBA00022989"/>
    </source>
</evidence>
<evidence type="ECO:0000256" key="7">
    <source>
        <dbReference type="ARBA" id="ARBA00023054"/>
    </source>
</evidence>
<keyword evidence="12" id="KW-1071">Ligand-gated ion channel</keyword>
<comment type="similarity">
    <text evidence="2">Belongs to the glutamate-gated ion channel (TC 1.A.10.1) family.</text>
</comment>
<evidence type="ECO:0000256" key="10">
    <source>
        <dbReference type="ARBA" id="ARBA00023170"/>
    </source>
</evidence>
<feature type="transmembrane region" description="Helical" evidence="14">
    <location>
        <begin position="162"/>
        <end position="180"/>
    </location>
</feature>
<dbReference type="GO" id="GO:0043226">
    <property type="term" value="C:organelle"/>
    <property type="evidence" value="ECO:0007669"/>
    <property type="project" value="UniProtKB-ARBA"/>
</dbReference>
<keyword evidence="15" id="KW-0732">Signal</keyword>
<dbReference type="Pfam" id="PF10613">
    <property type="entry name" value="Lig_chan-Glu_bd"/>
    <property type="match status" value="1"/>
</dbReference>
<keyword evidence="10" id="KW-0675">Receptor</keyword>
<evidence type="ECO:0000256" key="5">
    <source>
        <dbReference type="ARBA" id="ARBA00022692"/>
    </source>
</evidence>
<dbReference type="GO" id="GO:0050906">
    <property type="term" value="P:detection of stimulus involved in sensory perception"/>
    <property type="evidence" value="ECO:0007669"/>
    <property type="project" value="UniProtKB-ARBA"/>
</dbReference>
<dbReference type="InterPro" id="IPR001320">
    <property type="entry name" value="Iontro_rcpt_C"/>
</dbReference>
<feature type="transmembrane region" description="Helical" evidence="14">
    <location>
        <begin position="224"/>
        <end position="249"/>
    </location>
</feature>
<dbReference type="GO" id="GO:0015276">
    <property type="term" value="F:ligand-gated monoatomic ion channel activity"/>
    <property type="evidence" value="ECO:0007669"/>
    <property type="project" value="InterPro"/>
</dbReference>
<organism evidence="17 18">
    <name type="scientific">Daphnia galeata</name>
    <dbReference type="NCBI Taxonomy" id="27404"/>
    <lineage>
        <taxon>Eukaryota</taxon>
        <taxon>Metazoa</taxon>
        <taxon>Ecdysozoa</taxon>
        <taxon>Arthropoda</taxon>
        <taxon>Crustacea</taxon>
        <taxon>Branchiopoda</taxon>
        <taxon>Diplostraca</taxon>
        <taxon>Cladocera</taxon>
        <taxon>Anomopoda</taxon>
        <taxon>Daphniidae</taxon>
        <taxon>Daphnia</taxon>
    </lineage>
</organism>
<keyword evidence="7" id="KW-0175">Coiled coil</keyword>
<evidence type="ECO:0000313" key="17">
    <source>
        <dbReference type="EMBL" id="CAH0112739.1"/>
    </source>
</evidence>
<dbReference type="InterPro" id="IPR019594">
    <property type="entry name" value="Glu/Gly-bd"/>
</dbReference>
<dbReference type="Pfam" id="PF00060">
    <property type="entry name" value="Lig_chan"/>
    <property type="match status" value="1"/>
</dbReference>
<feature type="signal peptide" evidence="15">
    <location>
        <begin position="1"/>
        <end position="21"/>
    </location>
</feature>
<dbReference type="Proteomes" id="UP000789390">
    <property type="component" value="Unassembled WGS sequence"/>
</dbReference>
<keyword evidence="5 14" id="KW-0812">Transmembrane</keyword>
<dbReference type="SMART" id="SM00079">
    <property type="entry name" value="PBPe"/>
    <property type="match status" value="1"/>
</dbReference>
<reference evidence="17" key="1">
    <citation type="submission" date="2021-11" db="EMBL/GenBank/DDBJ databases">
        <authorList>
            <person name="Schell T."/>
        </authorList>
    </citation>
    <scope>NUCLEOTIDE SEQUENCE</scope>
    <source>
        <strain evidence="17">M5</strain>
    </source>
</reference>
<evidence type="ECO:0000256" key="8">
    <source>
        <dbReference type="ARBA" id="ARBA00023065"/>
    </source>
</evidence>
<evidence type="ECO:0000256" key="12">
    <source>
        <dbReference type="ARBA" id="ARBA00023286"/>
    </source>
</evidence>
<gene>
    <name evidence="17" type="ORF">DGAL_LOCUS16517</name>
</gene>
<dbReference type="PANTHER" id="PTHR42643:SF24">
    <property type="entry name" value="IONOTROPIC RECEPTOR 60A"/>
    <property type="match status" value="1"/>
</dbReference>
<dbReference type="OrthoDB" id="6347558at2759"/>
<dbReference type="EMBL" id="CAKKLH010000331">
    <property type="protein sequence ID" value="CAH0112739.1"/>
    <property type="molecule type" value="Genomic_DNA"/>
</dbReference>
<feature type="domain" description="Ionotropic glutamate receptor C-terminal" evidence="16">
    <location>
        <begin position="37"/>
        <end position="395"/>
    </location>
</feature>
<sequence length="458" mass="51616">MLIYSWAIFTLCSCAFQDGMASSTSNKVKKPIIGGRHFIIGTIHISPYIIIEHVGTRISHVNGHVHKIIEWMAERFDFTFEYVEPLDGAYGAFVNGSWNGLVGSLIRGEIDMVATALSITYPRSKYVDFTVAFSDDPISLLIPYPRLDTTISGIVKPFQYEVWIGIILSLLIVAVALWLISRFQLNINPQSFHGETGLFPHFWFLFRVVANPNGVINFTLATRLVVATWCLMAVVFVNSYTGILVSYLMAPKFLPLITTVQSLADSREVSIAVAKHTSVEAALFAATSGPLAKIGAHLRAHPENRLTSLENVEDKVFYDRKAFAHEETTLIVRISNDLKSSQQCRLAIAKEPLFPDLHAVALPKSSPLTSIFNYEIEWLRQMGLLNYWRTSFLPKPNRCSVPVSSLRSTPNQRLTLNYLSSAFLLYFVGVAISIWTFVFELISRKYRNFMQMKDEAKK</sequence>
<evidence type="ECO:0000256" key="14">
    <source>
        <dbReference type="SAM" id="Phobius"/>
    </source>
</evidence>
<keyword evidence="8" id="KW-0406">Ion transport</keyword>
<proteinExistence type="inferred from homology"/>